<keyword evidence="2" id="KW-0217">Developmental protein</keyword>
<evidence type="ECO:0000256" key="2">
    <source>
        <dbReference type="ARBA" id="ARBA00022473"/>
    </source>
</evidence>
<evidence type="ECO:0000256" key="8">
    <source>
        <dbReference type="SAM" id="MobiDB-lite"/>
    </source>
</evidence>
<dbReference type="WBParaSite" id="PTRK_0000032100.1">
    <property type="protein sequence ID" value="PTRK_0000032100.1"/>
    <property type="gene ID" value="PTRK_0000032100"/>
</dbReference>
<comment type="subcellular location">
    <subcellularLocation>
        <location evidence="1 6 7">Nucleus</location>
    </subcellularLocation>
</comment>
<feature type="compositionally biased region" description="Low complexity" evidence="8">
    <location>
        <begin position="141"/>
        <end position="168"/>
    </location>
</feature>
<keyword evidence="10" id="KW-1185">Reference proteome</keyword>
<dbReference type="SUPFAM" id="SSF46689">
    <property type="entry name" value="Homeodomain-like"/>
    <property type="match status" value="1"/>
</dbReference>
<feature type="region of interest" description="Disordered" evidence="8">
    <location>
        <begin position="135"/>
        <end position="170"/>
    </location>
</feature>
<dbReference type="SMART" id="SM00389">
    <property type="entry name" value="HOX"/>
    <property type="match status" value="1"/>
</dbReference>
<dbReference type="PANTHER" id="PTHR45793:SF5">
    <property type="entry name" value="HOMEOTIC PROTEIN OCELLILESS"/>
    <property type="match status" value="1"/>
</dbReference>
<dbReference type="FunFam" id="1.10.10.60:FF:000679">
    <property type="entry name" value="Homeobox protein aristaless"/>
    <property type="match status" value="1"/>
</dbReference>
<sequence>MVNTPIGSSATTFNPYSFATTGFGASMGYPSANMFGYLPTSNVVTNNPSLASVDYSRKTRRERTTYDRRQLDLLERLFATTHYPDVFHREKIAQELGLAEGRIQVWFKNRRAKHRQQVRQAEAVKQASANALMIKEKESQDSSNNSPSNDTTNKSDNSSSSSSASPVSGMKLMKTEVSPDSTLDMSLNQDSNSINKAVSLLPLNSEFNKIKMEHLNNNLKTNSSPSTDSGISTSPLVGTSALSTWPPSFESVASTAAQNWMSSYPFNAHNPSAYPSYSPTTGFNYYSNPTSYISAATGGNPFEQVVANSYYNPGQTTYGQIA</sequence>
<evidence type="ECO:0000256" key="7">
    <source>
        <dbReference type="RuleBase" id="RU000682"/>
    </source>
</evidence>
<protein>
    <submittedName>
        <fullName evidence="11">Homeobox domain-containing protein</fullName>
    </submittedName>
</protein>
<dbReference type="InterPro" id="IPR017970">
    <property type="entry name" value="Homeobox_CS"/>
</dbReference>
<keyword evidence="5 6" id="KW-0539">Nucleus</keyword>
<evidence type="ECO:0000256" key="1">
    <source>
        <dbReference type="ARBA" id="ARBA00004123"/>
    </source>
</evidence>
<evidence type="ECO:0000313" key="11">
    <source>
        <dbReference type="WBParaSite" id="PTRK_0000032100.1"/>
    </source>
</evidence>
<reference evidence="11" key="1">
    <citation type="submission" date="2017-02" db="UniProtKB">
        <authorList>
            <consortium name="WormBaseParasite"/>
        </authorList>
    </citation>
    <scope>IDENTIFICATION</scope>
</reference>
<dbReference type="GO" id="GO:0000978">
    <property type="term" value="F:RNA polymerase II cis-regulatory region sequence-specific DNA binding"/>
    <property type="evidence" value="ECO:0007669"/>
    <property type="project" value="TreeGrafter"/>
</dbReference>
<feature type="domain" description="Homeobox" evidence="9">
    <location>
        <begin position="57"/>
        <end position="117"/>
    </location>
</feature>
<dbReference type="InterPro" id="IPR001356">
    <property type="entry name" value="HD"/>
</dbReference>
<dbReference type="Pfam" id="PF00046">
    <property type="entry name" value="Homeodomain"/>
    <property type="match status" value="1"/>
</dbReference>
<evidence type="ECO:0000259" key="9">
    <source>
        <dbReference type="PROSITE" id="PS50071"/>
    </source>
</evidence>
<accession>A0A0N4Z0U1</accession>
<dbReference type="CDD" id="cd00086">
    <property type="entry name" value="homeodomain"/>
    <property type="match status" value="1"/>
</dbReference>
<evidence type="ECO:0000313" key="10">
    <source>
        <dbReference type="Proteomes" id="UP000038045"/>
    </source>
</evidence>
<dbReference type="GO" id="GO:0005634">
    <property type="term" value="C:nucleus"/>
    <property type="evidence" value="ECO:0007669"/>
    <property type="project" value="UniProtKB-SubCell"/>
</dbReference>
<dbReference type="AlphaFoldDB" id="A0A0N4Z0U1"/>
<evidence type="ECO:0000256" key="4">
    <source>
        <dbReference type="ARBA" id="ARBA00023155"/>
    </source>
</evidence>
<dbReference type="Gene3D" id="1.10.10.60">
    <property type="entry name" value="Homeodomain-like"/>
    <property type="match status" value="1"/>
</dbReference>
<dbReference type="InterPro" id="IPR009057">
    <property type="entry name" value="Homeodomain-like_sf"/>
</dbReference>
<proteinExistence type="predicted"/>
<dbReference type="PANTHER" id="PTHR45793">
    <property type="entry name" value="HOMEOBOX PROTEIN"/>
    <property type="match status" value="1"/>
</dbReference>
<dbReference type="GO" id="GO:0030182">
    <property type="term" value="P:neuron differentiation"/>
    <property type="evidence" value="ECO:0007669"/>
    <property type="project" value="UniProtKB-ARBA"/>
</dbReference>
<dbReference type="GO" id="GO:0000981">
    <property type="term" value="F:DNA-binding transcription factor activity, RNA polymerase II-specific"/>
    <property type="evidence" value="ECO:0007669"/>
    <property type="project" value="InterPro"/>
</dbReference>
<keyword evidence="3 6" id="KW-0238">DNA-binding</keyword>
<dbReference type="STRING" id="131310.A0A0N4Z0U1"/>
<dbReference type="PROSITE" id="PS50071">
    <property type="entry name" value="HOMEOBOX_2"/>
    <property type="match status" value="1"/>
</dbReference>
<evidence type="ECO:0000256" key="5">
    <source>
        <dbReference type="ARBA" id="ARBA00023242"/>
    </source>
</evidence>
<dbReference type="PROSITE" id="PS00027">
    <property type="entry name" value="HOMEOBOX_1"/>
    <property type="match status" value="1"/>
</dbReference>
<evidence type="ECO:0000256" key="3">
    <source>
        <dbReference type="ARBA" id="ARBA00023125"/>
    </source>
</evidence>
<keyword evidence="4 6" id="KW-0371">Homeobox</keyword>
<dbReference type="Proteomes" id="UP000038045">
    <property type="component" value="Unplaced"/>
</dbReference>
<feature type="DNA-binding region" description="Homeobox" evidence="6">
    <location>
        <begin position="59"/>
        <end position="118"/>
    </location>
</feature>
<organism evidence="10 11">
    <name type="scientific">Parastrongyloides trichosuri</name>
    <name type="common">Possum-specific nematode worm</name>
    <dbReference type="NCBI Taxonomy" id="131310"/>
    <lineage>
        <taxon>Eukaryota</taxon>
        <taxon>Metazoa</taxon>
        <taxon>Ecdysozoa</taxon>
        <taxon>Nematoda</taxon>
        <taxon>Chromadorea</taxon>
        <taxon>Rhabditida</taxon>
        <taxon>Tylenchina</taxon>
        <taxon>Panagrolaimomorpha</taxon>
        <taxon>Strongyloidoidea</taxon>
        <taxon>Strongyloididae</taxon>
        <taxon>Parastrongyloides</taxon>
    </lineage>
</organism>
<evidence type="ECO:0000256" key="6">
    <source>
        <dbReference type="PROSITE-ProRule" id="PRU00108"/>
    </source>
</evidence>
<name>A0A0N4Z0U1_PARTI</name>